<evidence type="ECO:0000313" key="3">
    <source>
        <dbReference type="Proteomes" id="UP000589620"/>
    </source>
</evidence>
<feature type="transmembrane region" description="Helical" evidence="1">
    <location>
        <begin position="299"/>
        <end position="319"/>
    </location>
</feature>
<feature type="transmembrane region" description="Helical" evidence="1">
    <location>
        <begin position="331"/>
        <end position="349"/>
    </location>
</feature>
<dbReference type="AlphaFoldDB" id="A0A852T045"/>
<proteinExistence type="predicted"/>
<keyword evidence="3" id="KW-1185">Reference proteome</keyword>
<accession>A0A852T045</accession>
<dbReference type="Proteomes" id="UP000589620">
    <property type="component" value="Unassembled WGS sequence"/>
</dbReference>
<evidence type="ECO:0000313" key="2">
    <source>
        <dbReference type="EMBL" id="NYD74888.1"/>
    </source>
</evidence>
<name>A0A852T045_9MICO</name>
<dbReference type="RefSeq" id="WP_179456921.1">
    <property type="nucleotide sequence ID" value="NZ_BAAAPX010000001.1"/>
</dbReference>
<evidence type="ECO:0008006" key="4">
    <source>
        <dbReference type="Google" id="ProtNLM"/>
    </source>
</evidence>
<sequence length="366" mass="37794">MTMRLPTIVREALLNVRSGTARAGLFALVLGAVAAVLGGSDLVAIASIEHEADRFRKDGGSTIIYRFPQGIDGAACDGLRSVDGVAAAGAVRQRERGYTPAALPREPIPTFDVSPAFGGFTALRDEASGAGVLISEDVAETTGASVGTVLHLTDGRPRVTGVFSYPNDGRRPGYGYAIFVPSDVLAPYDECWVEAWPVSDRLLAVMPTALVGAGSAPTASSDDTRGPQLQQLNASHGSTFDGAVAFETRVTRMSTAVLGLVGFVLGAVSVGRRKLELASGRHAGVSATASSLQLVLETLVWAAMGALVALSLLSLVIATGGSSSPDVLCGVAARVLIVTLMAPALGAFARAATIREAHLFAYFKAR</sequence>
<organism evidence="2 3">
    <name type="scientific">Leifsonia soli</name>
    <dbReference type="NCBI Taxonomy" id="582665"/>
    <lineage>
        <taxon>Bacteria</taxon>
        <taxon>Bacillati</taxon>
        <taxon>Actinomycetota</taxon>
        <taxon>Actinomycetes</taxon>
        <taxon>Micrococcales</taxon>
        <taxon>Microbacteriaceae</taxon>
        <taxon>Leifsonia</taxon>
    </lineage>
</organism>
<protein>
    <recommendedName>
        <fullName evidence="4">ABC transporter permease</fullName>
    </recommendedName>
</protein>
<keyword evidence="1" id="KW-0472">Membrane</keyword>
<dbReference type="EMBL" id="JACCBJ010000001">
    <property type="protein sequence ID" value="NYD74888.1"/>
    <property type="molecule type" value="Genomic_DNA"/>
</dbReference>
<gene>
    <name evidence="2" type="ORF">BJ963_002407</name>
</gene>
<keyword evidence="1" id="KW-0812">Transmembrane</keyword>
<reference evidence="2 3" key="1">
    <citation type="submission" date="2020-07" db="EMBL/GenBank/DDBJ databases">
        <title>Sequencing the genomes of 1000 actinobacteria strains.</title>
        <authorList>
            <person name="Klenk H.-P."/>
        </authorList>
    </citation>
    <scope>NUCLEOTIDE SEQUENCE [LARGE SCALE GENOMIC DNA]</scope>
    <source>
        <strain evidence="2 3">DSM 23871</strain>
    </source>
</reference>
<keyword evidence="1" id="KW-1133">Transmembrane helix</keyword>
<comment type="caution">
    <text evidence="2">The sequence shown here is derived from an EMBL/GenBank/DDBJ whole genome shotgun (WGS) entry which is preliminary data.</text>
</comment>
<feature type="transmembrane region" description="Helical" evidence="1">
    <location>
        <begin position="253"/>
        <end position="271"/>
    </location>
</feature>
<evidence type="ECO:0000256" key="1">
    <source>
        <dbReference type="SAM" id="Phobius"/>
    </source>
</evidence>